<name>A0A2L0EHY5_SORCE</name>
<dbReference type="RefSeq" id="WP_104976944.1">
    <property type="nucleotide sequence ID" value="NZ_CP012673.1"/>
</dbReference>
<dbReference type="OrthoDB" id="9814037at2"/>
<dbReference type="EMBL" id="CP012673">
    <property type="protein sequence ID" value="AUX38901.1"/>
    <property type="molecule type" value="Genomic_DNA"/>
</dbReference>
<evidence type="ECO:0000259" key="1">
    <source>
        <dbReference type="Pfam" id="PF13453"/>
    </source>
</evidence>
<evidence type="ECO:0000313" key="3">
    <source>
        <dbReference type="Proteomes" id="UP000238348"/>
    </source>
</evidence>
<gene>
    <name evidence="2" type="ORF">SOCE26_002820</name>
</gene>
<dbReference type="InterPro" id="IPR027392">
    <property type="entry name" value="TF_Znf"/>
</dbReference>
<organism evidence="2 3">
    <name type="scientific">Sorangium cellulosum</name>
    <name type="common">Polyangium cellulosum</name>
    <dbReference type="NCBI Taxonomy" id="56"/>
    <lineage>
        <taxon>Bacteria</taxon>
        <taxon>Pseudomonadati</taxon>
        <taxon>Myxococcota</taxon>
        <taxon>Polyangia</taxon>
        <taxon>Polyangiales</taxon>
        <taxon>Polyangiaceae</taxon>
        <taxon>Sorangium</taxon>
    </lineage>
</organism>
<dbReference type="Proteomes" id="UP000238348">
    <property type="component" value="Chromosome"/>
</dbReference>
<protein>
    <recommendedName>
        <fullName evidence="1">Transcription factor zinc-finger domain-containing protein</fullName>
    </recommendedName>
</protein>
<sequence>MSSLVSLTCPRCAAPLHVGQAGGMTLHGCGRCGGIWLGLACAQRLADALPKEASVLAARASSRAVVDADVNPIAHCPVCTRPMQRTHAAAARLDLDMCGAHGTWYDRHELERVAGAIAAQRSRWRVGVGAGAAVAGAAVAGAAVAGTVPAPAPAQAQQGAASFEGVAEVGVDAVSEGGAEAAVALLDGVFSLLGSLFD</sequence>
<dbReference type="AlphaFoldDB" id="A0A2L0EHY5"/>
<reference evidence="2 3" key="1">
    <citation type="submission" date="2015-09" db="EMBL/GenBank/DDBJ databases">
        <title>Sorangium comparison.</title>
        <authorList>
            <person name="Zaburannyi N."/>
            <person name="Bunk B."/>
            <person name="Overmann J."/>
            <person name="Mueller R."/>
        </authorList>
    </citation>
    <scope>NUCLEOTIDE SEQUENCE [LARGE SCALE GENOMIC DNA]</scope>
    <source>
        <strain evidence="2 3">So ce26</strain>
    </source>
</reference>
<evidence type="ECO:0000313" key="2">
    <source>
        <dbReference type="EMBL" id="AUX38901.1"/>
    </source>
</evidence>
<accession>A0A2L0EHY5</accession>
<proteinExistence type="predicted"/>
<feature type="domain" description="Transcription factor zinc-finger" evidence="1">
    <location>
        <begin position="8"/>
        <end position="46"/>
    </location>
</feature>
<dbReference type="Pfam" id="PF13453">
    <property type="entry name" value="Zn_ribbon_TFIIB"/>
    <property type="match status" value="1"/>
</dbReference>